<sequence>MHNFPKCTTQSSWTRETKNKIQAKTKETVSVVLMETELVGRSLILKLRDFFISSAIVISIYFQRTLT</sequence>
<reference evidence="2" key="1">
    <citation type="journal article" date="2022" name="Mol. Ecol. Resour.">
        <title>The genomes of chicory, endive, great burdock and yacon provide insights into Asteraceae palaeo-polyploidization history and plant inulin production.</title>
        <authorList>
            <person name="Fan W."/>
            <person name="Wang S."/>
            <person name="Wang H."/>
            <person name="Wang A."/>
            <person name="Jiang F."/>
            <person name="Liu H."/>
            <person name="Zhao H."/>
            <person name="Xu D."/>
            <person name="Zhang Y."/>
        </authorList>
    </citation>
    <scope>NUCLEOTIDE SEQUENCE [LARGE SCALE GENOMIC DNA]</scope>
    <source>
        <strain evidence="2">cv. Niubang</strain>
    </source>
</reference>
<gene>
    <name evidence="1" type="ORF">L6452_32522</name>
</gene>
<keyword evidence="2" id="KW-1185">Reference proteome</keyword>
<reference evidence="1 2" key="2">
    <citation type="journal article" date="2022" name="Mol. Ecol. Resour.">
        <title>The genomes of chicory, endive, great burdock and yacon provide insights into Asteraceae paleo-polyploidization history and plant inulin production.</title>
        <authorList>
            <person name="Fan W."/>
            <person name="Wang S."/>
            <person name="Wang H."/>
            <person name="Wang A."/>
            <person name="Jiang F."/>
            <person name="Liu H."/>
            <person name="Zhao H."/>
            <person name="Xu D."/>
            <person name="Zhang Y."/>
        </authorList>
    </citation>
    <scope>NUCLEOTIDE SEQUENCE [LARGE SCALE GENOMIC DNA]</scope>
    <source>
        <strain evidence="2">cv. Niubang</strain>
    </source>
</reference>
<comment type="caution">
    <text evidence="1">The sequence shown here is derived from an EMBL/GenBank/DDBJ whole genome shotgun (WGS) entry which is preliminary data.</text>
</comment>
<proteinExistence type="predicted"/>
<dbReference type="Proteomes" id="UP001055879">
    <property type="component" value="Linkage Group LG11"/>
</dbReference>
<evidence type="ECO:0000313" key="2">
    <source>
        <dbReference type="Proteomes" id="UP001055879"/>
    </source>
</evidence>
<evidence type="ECO:0000313" key="1">
    <source>
        <dbReference type="EMBL" id="KAI3692700.1"/>
    </source>
</evidence>
<dbReference type="EMBL" id="CM042057">
    <property type="protein sequence ID" value="KAI3692700.1"/>
    <property type="molecule type" value="Genomic_DNA"/>
</dbReference>
<accession>A0ACB8Z5Y4</accession>
<organism evidence="1 2">
    <name type="scientific">Arctium lappa</name>
    <name type="common">Greater burdock</name>
    <name type="synonym">Lappa major</name>
    <dbReference type="NCBI Taxonomy" id="4217"/>
    <lineage>
        <taxon>Eukaryota</taxon>
        <taxon>Viridiplantae</taxon>
        <taxon>Streptophyta</taxon>
        <taxon>Embryophyta</taxon>
        <taxon>Tracheophyta</taxon>
        <taxon>Spermatophyta</taxon>
        <taxon>Magnoliopsida</taxon>
        <taxon>eudicotyledons</taxon>
        <taxon>Gunneridae</taxon>
        <taxon>Pentapetalae</taxon>
        <taxon>asterids</taxon>
        <taxon>campanulids</taxon>
        <taxon>Asterales</taxon>
        <taxon>Asteraceae</taxon>
        <taxon>Carduoideae</taxon>
        <taxon>Cardueae</taxon>
        <taxon>Arctiinae</taxon>
        <taxon>Arctium</taxon>
    </lineage>
</organism>
<protein>
    <submittedName>
        <fullName evidence="1">Uncharacterized protein</fullName>
    </submittedName>
</protein>
<name>A0ACB8Z5Y4_ARCLA</name>